<dbReference type="SUPFAM" id="SSF52499">
    <property type="entry name" value="Isochorismatase-like hydrolases"/>
    <property type="match status" value="1"/>
</dbReference>
<dbReference type="InterPro" id="IPR000868">
    <property type="entry name" value="Isochorismatase-like_dom"/>
</dbReference>
<accession>A0A100W8U8</accession>
<keyword evidence="5" id="KW-1185">Reference proteome</keyword>
<name>A0A100W8U8_MYCCR</name>
<evidence type="ECO:0000313" key="4">
    <source>
        <dbReference type="EMBL" id="GAS93773.1"/>
    </source>
</evidence>
<dbReference type="PANTHER" id="PTHR43540:SF1">
    <property type="entry name" value="ISOCHORISMATASE HYDROLASE"/>
    <property type="match status" value="1"/>
</dbReference>
<gene>
    <name evidence="4" type="ORF">RMCC_0739</name>
</gene>
<sequence length="235" mass="24683">MRLVRRGVSCAVLAMTIAGCGHAPTPPAAPATAPARSSASPDIPYTVNPKHTALLVMDMQKAITDMAGASVDEPLKRTAQAERSSRRAGVRVIFVATAFTPGHPDISPNNKAFARIRESNPMLLGSPETWLDSQIAPLAAEPVIVKHEVGAFSAAPLQQELRANGIDTLVLTGIATSGVVLATAEAAADLDYRVIVLSDCVADPDPEVNHVLLDKVLPIEADVVDSTHYEKALTG</sequence>
<dbReference type="RefSeq" id="WP_062655133.1">
    <property type="nucleotide sequence ID" value="NZ_BCSY01000028.1"/>
</dbReference>
<dbReference type="STRING" id="228230.RMCC_0739"/>
<feature type="chain" id="PRO_5038479218" evidence="2">
    <location>
        <begin position="24"/>
        <end position="235"/>
    </location>
</feature>
<dbReference type="AlphaFoldDB" id="A0A100W8U8"/>
<dbReference type="Proteomes" id="UP000069443">
    <property type="component" value="Unassembled WGS sequence"/>
</dbReference>
<keyword evidence="2" id="KW-0732">Signal</keyword>
<dbReference type="Gene3D" id="3.40.50.850">
    <property type="entry name" value="Isochorismatase-like"/>
    <property type="match status" value="1"/>
</dbReference>
<dbReference type="CDD" id="cd00431">
    <property type="entry name" value="cysteine_hydrolases"/>
    <property type="match status" value="1"/>
</dbReference>
<evidence type="ECO:0000256" key="1">
    <source>
        <dbReference type="ARBA" id="ARBA00022801"/>
    </source>
</evidence>
<proteinExistence type="predicted"/>
<organism evidence="4 5">
    <name type="scientific">Mycolicibacterium canariasense</name>
    <name type="common">Mycobacterium canariasense</name>
    <dbReference type="NCBI Taxonomy" id="228230"/>
    <lineage>
        <taxon>Bacteria</taxon>
        <taxon>Bacillati</taxon>
        <taxon>Actinomycetota</taxon>
        <taxon>Actinomycetes</taxon>
        <taxon>Mycobacteriales</taxon>
        <taxon>Mycobacteriaceae</taxon>
        <taxon>Mycolicibacterium</taxon>
    </lineage>
</organism>
<reference evidence="5" key="2">
    <citation type="submission" date="2016-02" db="EMBL/GenBank/DDBJ databases">
        <title>Draft genome sequence of five rapidly growing Mycobacterium species.</title>
        <authorList>
            <person name="Katahira K."/>
            <person name="Gotou Y."/>
            <person name="Iida K."/>
            <person name="Ogura Y."/>
            <person name="Hayashi T."/>
        </authorList>
    </citation>
    <scope>NUCLEOTIDE SEQUENCE [LARGE SCALE GENOMIC DNA]</scope>
    <source>
        <strain evidence="5">JCM15298</strain>
    </source>
</reference>
<feature type="domain" description="Isochorismatase-like" evidence="3">
    <location>
        <begin position="52"/>
        <end position="226"/>
    </location>
</feature>
<reference evidence="5" key="1">
    <citation type="journal article" date="2016" name="Genome Announc.">
        <title>Draft Genome Sequences of Five Rapidly Growing Mycobacterium Species, M. thermoresistibile, M. fortuitum subsp. acetamidolyticum, M. canariasense, M. brisbanense, and M. novocastrense.</title>
        <authorList>
            <person name="Katahira K."/>
            <person name="Ogura Y."/>
            <person name="Gotoh Y."/>
            <person name="Hayashi T."/>
        </authorList>
    </citation>
    <scope>NUCLEOTIDE SEQUENCE [LARGE SCALE GENOMIC DNA]</scope>
    <source>
        <strain evidence="5">JCM15298</strain>
    </source>
</reference>
<dbReference type="GO" id="GO:0016787">
    <property type="term" value="F:hydrolase activity"/>
    <property type="evidence" value="ECO:0007669"/>
    <property type="project" value="UniProtKB-KW"/>
</dbReference>
<comment type="caution">
    <text evidence="4">The sequence shown here is derived from an EMBL/GenBank/DDBJ whole genome shotgun (WGS) entry which is preliminary data.</text>
</comment>
<evidence type="ECO:0000313" key="5">
    <source>
        <dbReference type="Proteomes" id="UP000069443"/>
    </source>
</evidence>
<evidence type="ECO:0000259" key="3">
    <source>
        <dbReference type="Pfam" id="PF00857"/>
    </source>
</evidence>
<evidence type="ECO:0000256" key="2">
    <source>
        <dbReference type="SAM" id="SignalP"/>
    </source>
</evidence>
<dbReference type="Pfam" id="PF00857">
    <property type="entry name" value="Isochorismatase"/>
    <property type="match status" value="1"/>
</dbReference>
<dbReference type="PANTHER" id="PTHR43540">
    <property type="entry name" value="PEROXYUREIDOACRYLATE/UREIDOACRYLATE AMIDOHYDROLASE-RELATED"/>
    <property type="match status" value="1"/>
</dbReference>
<dbReference type="InterPro" id="IPR050272">
    <property type="entry name" value="Isochorismatase-like_hydrls"/>
</dbReference>
<dbReference type="PROSITE" id="PS51257">
    <property type="entry name" value="PROKAR_LIPOPROTEIN"/>
    <property type="match status" value="1"/>
</dbReference>
<protein>
    <submittedName>
        <fullName evidence="4">Probable hydrolase protein</fullName>
    </submittedName>
</protein>
<keyword evidence="1 4" id="KW-0378">Hydrolase</keyword>
<feature type="signal peptide" evidence="2">
    <location>
        <begin position="1"/>
        <end position="23"/>
    </location>
</feature>
<dbReference type="InterPro" id="IPR036380">
    <property type="entry name" value="Isochorismatase-like_sf"/>
</dbReference>
<dbReference type="EMBL" id="BCSY01000028">
    <property type="protein sequence ID" value="GAS93773.1"/>
    <property type="molecule type" value="Genomic_DNA"/>
</dbReference>